<accession>A0A4D6MT04</accession>
<dbReference type="AlphaFoldDB" id="A0A4D6MT04"/>
<reference evidence="1 2" key="1">
    <citation type="submission" date="2019-04" db="EMBL/GenBank/DDBJ databases">
        <title>An improved genome assembly and genetic linkage map for asparagus bean, Vigna unguiculata ssp. sesquipedialis.</title>
        <authorList>
            <person name="Xia Q."/>
            <person name="Zhang R."/>
            <person name="Dong Y."/>
        </authorList>
    </citation>
    <scope>NUCLEOTIDE SEQUENCE [LARGE SCALE GENOMIC DNA]</scope>
    <source>
        <tissue evidence="1">Leaf</tissue>
    </source>
</reference>
<evidence type="ECO:0000313" key="1">
    <source>
        <dbReference type="EMBL" id="QCE03761.1"/>
    </source>
</evidence>
<dbReference type="Proteomes" id="UP000501690">
    <property type="component" value="Linkage Group LG8"/>
</dbReference>
<organism evidence="1 2">
    <name type="scientific">Vigna unguiculata</name>
    <name type="common">Cowpea</name>
    <dbReference type="NCBI Taxonomy" id="3917"/>
    <lineage>
        <taxon>Eukaryota</taxon>
        <taxon>Viridiplantae</taxon>
        <taxon>Streptophyta</taxon>
        <taxon>Embryophyta</taxon>
        <taxon>Tracheophyta</taxon>
        <taxon>Spermatophyta</taxon>
        <taxon>Magnoliopsida</taxon>
        <taxon>eudicotyledons</taxon>
        <taxon>Gunneridae</taxon>
        <taxon>Pentapetalae</taxon>
        <taxon>rosids</taxon>
        <taxon>fabids</taxon>
        <taxon>Fabales</taxon>
        <taxon>Fabaceae</taxon>
        <taxon>Papilionoideae</taxon>
        <taxon>50 kb inversion clade</taxon>
        <taxon>NPAAA clade</taxon>
        <taxon>indigoferoid/millettioid clade</taxon>
        <taxon>Phaseoleae</taxon>
        <taxon>Vigna</taxon>
    </lineage>
</organism>
<name>A0A4D6MT04_VIGUN</name>
<evidence type="ECO:0000313" key="2">
    <source>
        <dbReference type="Proteomes" id="UP000501690"/>
    </source>
</evidence>
<sequence>MPSGGKGPPGGLGQFSLAARGVALGENPTDGEVYIQLLSRGDTSEVGSYVPCSCERCHVLGGTGLVDHMCWTTGGQVRRAGLRAGRFVEQDYERGGYKALGLSSPFLVFVFVYGDDRVIRYTGADIDTGGADDIQPTE</sequence>
<protein>
    <submittedName>
        <fullName evidence="1">Uncharacterized protein</fullName>
    </submittedName>
</protein>
<gene>
    <name evidence="1" type="ORF">DEO72_LG8g1787</name>
</gene>
<dbReference type="EMBL" id="CP039352">
    <property type="protein sequence ID" value="QCE03761.1"/>
    <property type="molecule type" value="Genomic_DNA"/>
</dbReference>
<proteinExistence type="predicted"/>
<keyword evidence="2" id="KW-1185">Reference proteome</keyword>